<dbReference type="PANTHER" id="PTHR33415:SF24">
    <property type="entry name" value="DNA-DIRECTED RNA POLYMERASE"/>
    <property type="match status" value="1"/>
</dbReference>
<reference evidence="1" key="1">
    <citation type="submission" date="2018-02" db="EMBL/GenBank/DDBJ databases">
        <title>Rhizophora mucronata_Transcriptome.</title>
        <authorList>
            <person name="Meera S.P."/>
            <person name="Sreeshan A."/>
            <person name="Augustine A."/>
        </authorList>
    </citation>
    <scope>NUCLEOTIDE SEQUENCE</scope>
    <source>
        <tissue evidence="1">Leaf</tissue>
    </source>
</reference>
<dbReference type="EMBL" id="GGEC01060834">
    <property type="protein sequence ID" value="MBX41318.1"/>
    <property type="molecule type" value="Transcribed_RNA"/>
</dbReference>
<proteinExistence type="predicted"/>
<dbReference type="GO" id="GO:0009658">
    <property type="term" value="P:chloroplast organization"/>
    <property type="evidence" value="ECO:0007669"/>
    <property type="project" value="TreeGrafter"/>
</dbReference>
<accession>A0A2P2NFR7</accession>
<dbReference type="Pfam" id="PF11523">
    <property type="entry name" value="DUF3223"/>
    <property type="match status" value="1"/>
</dbReference>
<sequence length="145" mass="16638">MTRQRLDMFTSEEQAILSDVEHMMQLIRRIMHQSGYNDGDPLSADDQLYVLDNVFTHHPDKAVKMGSGIGHVTVSRHSSFQGSRCFYIVSTNGSKQDFSYRKCLENYIKGKYPQLAEDFIAKYFSRNRPGGHRQRTLASEGGRNE</sequence>
<evidence type="ECO:0008006" key="2">
    <source>
        <dbReference type="Google" id="ProtNLM"/>
    </source>
</evidence>
<dbReference type="AlphaFoldDB" id="A0A2P2NFR7"/>
<dbReference type="PANTHER" id="PTHR33415">
    <property type="entry name" value="PROTEIN EMBRYO DEFECTIVE 514"/>
    <property type="match status" value="1"/>
</dbReference>
<name>A0A2P2NFR7_RHIMU</name>
<protein>
    <recommendedName>
        <fullName evidence="2">DNA-directed RNA polymerase</fullName>
    </recommendedName>
</protein>
<evidence type="ECO:0000313" key="1">
    <source>
        <dbReference type="EMBL" id="MBX41318.1"/>
    </source>
</evidence>
<dbReference type="InterPro" id="IPR044673">
    <property type="entry name" value="DCL-like"/>
</dbReference>
<dbReference type="Gene3D" id="3.10.450.40">
    <property type="match status" value="1"/>
</dbReference>
<dbReference type="GO" id="GO:0009507">
    <property type="term" value="C:chloroplast"/>
    <property type="evidence" value="ECO:0007669"/>
    <property type="project" value="TreeGrafter"/>
</dbReference>
<organism evidence="1">
    <name type="scientific">Rhizophora mucronata</name>
    <name type="common">Asiatic mangrove</name>
    <dbReference type="NCBI Taxonomy" id="61149"/>
    <lineage>
        <taxon>Eukaryota</taxon>
        <taxon>Viridiplantae</taxon>
        <taxon>Streptophyta</taxon>
        <taxon>Embryophyta</taxon>
        <taxon>Tracheophyta</taxon>
        <taxon>Spermatophyta</taxon>
        <taxon>Magnoliopsida</taxon>
        <taxon>eudicotyledons</taxon>
        <taxon>Gunneridae</taxon>
        <taxon>Pentapetalae</taxon>
        <taxon>rosids</taxon>
        <taxon>fabids</taxon>
        <taxon>Malpighiales</taxon>
        <taxon>Rhizophoraceae</taxon>
        <taxon>Rhizophora</taxon>
    </lineage>
</organism>
<dbReference type="GO" id="GO:1901259">
    <property type="term" value="P:chloroplast rRNA processing"/>
    <property type="evidence" value="ECO:0007669"/>
    <property type="project" value="TreeGrafter"/>
</dbReference>